<dbReference type="InterPro" id="IPR052922">
    <property type="entry name" value="Cytidylate_Kinase-2"/>
</dbReference>
<sequence length="173" mass="20522">MKILLIGSSGAGKSTFSKKLSVLTGFPVLHLDKIWHKTDYSEDARLYFREAQVNFMSKNEDWIIDGNYSGTMEVRLPEADLIIWLKISRCKAIFRVIKRSLKSRIQGHNRSDMATNFKEKFDREYFEFMSFIWNFPKRNTPKIQHLIEKYDKMDHVLIVKNQKDKEKIMSMFS</sequence>
<dbReference type="AlphaFoldDB" id="A0A7X2D044"/>
<dbReference type="OrthoDB" id="1201990at2"/>
<keyword evidence="1" id="KW-0808">Transferase</keyword>
<dbReference type="Proteomes" id="UP000439550">
    <property type="component" value="Unassembled WGS sequence"/>
</dbReference>
<keyword evidence="2" id="KW-1185">Reference proteome</keyword>
<organism evidence="1 2">
    <name type="scientific">Lactococcus hircilactis</name>
    <dbReference type="NCBI Taxonomy" id="1494462"/>
    <lineage>
        <taxon>Bacteria</taxon>
        <taxon>Bacillati</taxon>
        <taxon>Bacillota</taxon>
        <taxon>Bacilli</taxon>
        <taxon>Lactobacillales</taxon>
        <taxon>Streptococcaceae</taxon>
        <taxon>Lactococcus</taxon>
    </lineage>
</organism>
<comment type="caution">
    <text evidence="1">The sequence shown here is derived from an EMBL/GenBank/DDBJ whole genome shotgun (WGS) entry which is preliminary data.</text>
</comment>
<evidence type="ECO:0000313" key="2">
    <source>
        <dbReference type="Proteomes" id="UP000439550"/>
    </source>
</evidence>
<evidence type="ECO:0000313" key="1">
    <source>
        <dbReference type="EMBL" id="MQW38961.1"/>
    </source>
</evidence>
<dbReference type="EMBL" id="WITJ01000004">
    <property type="protein sequence ID" value="MQW38961.1"/>
    <property type="molecule type" value="Genomic_DNA"/>
</dbReference>
<dbReference type="SUPFAM" id="SSF52540">
    <property type="entry name" value="P-loop containing nucleoside triphosphate hydrolases"/>
    <property type="match status" value="1"/>
</dbReference>
<dbReference type="GO" id="GO:0016301">
    <property type="term" value="F:kinase activity"/>
    <property type="evidence" value="ECO:0007669"/>
    <property type="project" value="UniProtKB-KW"/>
</dbReference>
<name>A0A7X2D044_9LACT</name>
<dbReference type="RefSeq" id="WP_153495555.1">
    <property type="nucleotide sequence ID" value="NZ_CAXYUY010000017.1"/>
</dbReference>
<dbReference type="PANTHER" id="PTHR37816:SF3">
    <property type="entry name" value="MODULATES DNA TOPOLOGY"/>
    <property type="match status" value="1"/>
</dbReference>
<dbReference type="Gene3D" id="3.40.50.300">
    <property type="entry name" value="P-loop containing nucleotide triphosphate hydrolases"/>
    <property type="match status" value="1"/>
</dbReference>
<accession>A0A7X2D044</accession>
<protein>
    <submittedName>
        <fullName evidence="1">Adenylate kinase</fullName>
    </submittedName>
</protein>
<gene>
    <name evidence="1" type="ORF">GHI93_03210</name>
</gene>
<keyword evidence="1" id="KW-0418">Kinase</keyword>
<proteinExistence type="predicted"/>
<dbReference type="InterPro" id="IPR027417">
    <property type="entry name" value="P-loop_NTPase"/>
</dbReference>
<reference evidence="1 2" key="1">
    <citation type="submission" date="2019-10" db="EMBL/GenBank/DDBJ databases">
        <authorList>
            <person name="Dong K."/>
        </authorList>
    </citation>
    <scope>NUCLEOTIDE SEQUENCE [LARGE SCALE GENOMIC DNA]</scope>
    <source>
        <strain evidence="1 2">DSM 28960</strain>
    </source>
</reference>
<dbReference type="PANTHER" id="PTHR37816">
    <property type="entry name" value="YALI0E33011P"/>
    <property type="match status" value="1"/>
</dbReference>